<organism evidence="1 2">
    <name type="scientific">Pseudoalteromonas undina</name>
    <dbReference type="NCBI Taxonomy" id="43660"/>
    <lineage>
        <taxon>Bacteria</taxon>
        <taxon>Pseudomonadati</taxon>
        <taxon>Pseudomonadota</taxon>
        <taxon>Gammaproteobacteria</taxon>
        <taxon>Alteromonadales</taxon>
        <taxon>Pseudoalteromonadaceae</taxon>
        <taxon>Pseudoalteromonas</taxon>
    </lineage>
</organism>
<comment type="caution">
    <text evidence="1">The sequence shown here is derived from an EMBL/GenBank/DDBJ whole genome shotgun (WGS) entry which is preliminary data.</text>
</comment>
<protein>
    <submittedName>
        <fullName evidence="1">Uncharacterized protein</fullName>
    </submittedName>
</protein>
<keyword evidence="2" id="KW-1185">Reference proteome</keyword>
<accession>A0ACC6R8P2</accession>
<evidence type="ECO:0000313" key="2">
    <source>
        <dbReference type="Proteomes" id="UP001374952"/>
    </source>
</evidence>
<name>A0ACC6R8P2_9GAMM</name>
<evidence type="ECO:0000313" key="1">
    <source>
        <dbReference type="EMBL" id="MEL0606174.1"/>
    </source>
</evidence>
<proteinExistence type="predicted"/>
<sequence length="77" mass="8605">MKKPFVIGLILLLSLTGCKSTNNPPVQYKPDDELVVPAHGLGRSDWAMRYFAQQLKNANYKVCSLNYDSIGEALKMC</sequence>
<dbReference type="Proteomes" id="UP001374952">
    <property type="component" value="Unassembled WGS sequence"/>
</dbReference>
<reference evidence="1" key="1">
    <citation type="submission" date="2024-02" db="EMBL/GenBank/DDBJ databases">
        <title>Bacteria isolated from the canopy kelp, Nereocystis luetkeana.</title>
        <authorList>
            <person name="Pfister C.A."/>
            <person name="Younker I.T."/>
            <person name="Light S.H."/>
        </authorList>
    </citation>
    <scope>NUCLEOTIDE SEQUENCE</scope>
    <source>
        <strain evidence="1">TN.2.01</strain>
    </source>
</reference>
<gene>
    <name evidence="1" type="ORF">V6250_18545</name>
</gene>
<dbReference type="EMBL" id="JBAKAX010000030">
    <property type="protein sequence ID" value="MEL0606174.1"/>
    <property type="molecule type" value="Genomic_DNA"/>
</dbReference>